<keyword evidence="4" id="KW-1185">Reference proteome</keyword>
<dbReference type="Gene3D" id="3.30.710.10">
    <property type="entry name" value="Potassium Channel Kv1.1, Chain A"/>
    <property type="match status" value="1"/>
</dbReference>
<dbReference type="SUPFAM" id="SSF54695">
    <property type="entry name" value="POZ domain"/>
    <property type="match status" value="1"/>
</dbReference>
<dbReference type="Gene3D" id="1.25.40.420">
    <property type="match status" value="1"/>
</dbReference>
<dbReference type="InterPro" id="IPR000210">
    <property type="entry name" value="BTB/POZ_dom"/>
</dbReference>
<dbReference type="PROSITE" id="PS50097">
    <property type="entry name" value="BTB"/>
    <property type="match status" value="1"/>
</dbReference>
<evidence type="ECO:0000313" key="3">
    <source>
        <dbReference type="EMBL" id="EXX68088.1"/>
    </source>
</evidence>
<dbReference type="Pfam" id="PF00651">
    <property type="entry name" value="BTB"/>
    <property type="match status" value="1"/>
</dbReference>
<dbReference type="HOGENOM" id="CLU_021542_0_2_1"/>
<dbReference type="EMBL" id="JEMT01017418">
    <property type="protein sequence ID" value="EXX68088.1"/>
    <property type="molecule type" value="Genomic_DNA"/>
</dbReference>
<evidence type="ECO:0008006" key="5">
    <source>
        <dbReference type="Google" id="ProtNLM"/>
    </source>
</evidence>
<name>A0A015MMR2_RHIIW</name>
<evidence type="ECO:0000259" key="1">
    <source>
        <dbReference type="PROSITE" id="PS50097"/>
    </source>
</evidence>
<dbReference type="InterPro" id="IPR011333">
    <property type="entry name" value="SKP1/BTB/POZ_sf"/>
</dbReference>
<dbReference type="InterPro" id="IPR052407">
    <property type="entry name" value="BTB_POZ_domain_cont_9"/>
</dbReference>
<protein>
    <recommendedName>
        <fullName evidence="5">Kelch-like protein 17</fullName>
    </recommendedName>
</protein>
<sequence>MSTELFSKLLSQNYIELLKDNEYYDNTIEVGEDPNVKIFRAHMNILCYRSPYLRRTLASNKKNVNDVLSHIKLPNISPDIFRIILRYIYGGILSLNGQETSDILKILIAAEVLHLQELVDYLQKCLIENNSEWLEQHFELIHRTSFQSNSLSELQQFCTNLMAESPEKVFKSFDFTSLSENSLTSLIKKDDLQMREIDVWEYVLKWGLAQNPTLVSDSKSWSDDDFKTMKNTLQNCLPLIRFFSLSSIEFSQKVRPYQKLLSQQLYDDLLDSYLNPNVISTDNILLPRNIRMDKIIDSKIVNLNIVSVISRRIDKIETGYNSNFARIRELHLPYKFKLLLRGSRDRFTPDKFHELCDDISNTVTFIKVKGENEIIGGYNPLKWISSSLSWHKTDESFIFSFNNKDINNAIISDIENTNFALYNNYQYGPHFGDITIYSSNRSSDYNNIYYKKQNYKKRIRDSESNFYIEDYEVFQIVKC</sequence>
<dbReference type="Pfam" id="PF07534">
    <property type="entry name" value="TLD"/>
    <property type="match status" value="1"/>
</dbReference>
<reference evidence="3 4" key="1">
    <citation type="submission" date="2014-02" db="EMBL/GenBank/DDBJ databases">
        <title>Single nucleus genome sequencing reveals high similarity among nuclei of an endomycorrhizal fungus.</title>
        <authorList>
            <person name="Lin K."/>
            <person name="Geurts R."/>
            <person name="Zhang Z."/>
            <person name="Limpens E."/>
            <person name="Saunders D.G."/>
            <person name="Mu D."/>
            <person name="Pang E."/>
            <person name="Cao H."/>
            <person name="Cha H."/>
            <person name="Lin T."/>
            <person name="Zhou Q."/>
            <person name="Shang Y."/>
            <person name="Li Y."/>
            <person name="Ivanov S."/>
            <person name="Sharma T."/>
            <person name="Velzen R.V."/>
            <person name="Ruijter N.D."/>
            <person name="Aanen D.K."/>
            <person name="Win J."/>
            <person name="Kamoun S."/>
            <person name="Bisseling T."/>
            <person name="Huang S."/>
        </authorList>
    </citation>
    <scope>NUCLEOTIDE SEQUENCE [LARGE SCALE GENOMIC DNA]</scope>
    <source>
        <strain evidence="4">DAOM197198w</strain>
    </source>
</reference>
<evidence type="ECO:0000313" key="4">
    <source>
        <dbReference type="Proteomes" id="UP000022910"/>
    </source>
</evidence>
<dbReference type="Pfam" id="PF07707">
    <property type="entry name" value="BACK"/>
    <property type="match status" value="1"/>
</dbReference>
<feature type="domain" description="BTB" evidence="1">
    <location>
        <begin position="24"/>
        <end position="97"/>
    </location>
</feature>
<organism evidence="3 4">
    <name type="scientific">Rhizophagus irregularis (strain DAOM 197198w)</name>
    <name type="common">Glomus intraradices</name>
    <dbReference type="NCBI Taxonomy" id="1432141"/>
    <lineage>
        <taxon>Eukaryota</taxon>
        <taxon>Fungi</taxon>
        <taxon>Fungi incertae sedis</taxon>
        <taxon>Mucoromycota</taxon>
        <taxon>Glomeromycotina</taxon>
        <taxon>Glomeromycetes</taxon>
        <taxon>Glomerales</taxon>
        <taxon>Glomeraceae</taxon>
        <taxon>Rhizophagus</taxon>
    </lineage>
</organism>
<proteinExistence type="predicted"/>
<dbReference type="CDD" id="cd18186">
    <property type="entry name" value="BTB_POZ_ZBTB_KLHL-like"/>
    <property type="match status" value="1"/>
</dbReference>
<comment type="caution">
    <text evidence="3">The sequence shown here is derived from an EMBL/GenBank/DDBJ whole genome shotgun (WGS) entry which is preliminary data.</text>
</comment>
<dbReference type="PROSITE" id="PS51886">
    <property type="entry name" value="TLDC"/>
    <property type="match status" value="1"/>
</dbReference>
<dbReference type="InterPro" id="IPR011705">
    <property type="entry name" value="BACK"/>
</dbReference>
<dbReference type="GO" id="GO:0005737">
    <property type="term" value="C:cytoplasm"/>
    <property type="evidence" value="ECO:0007669"/>
    <property type="project" value="TreeGrafter"/>
</dbReference>
<gene>
    <name evidence="3" type="ORF">RirG_108250</name>
</gene>
<dbReference type="SMART" id="SM00225">
    <property type="entry name" value="BTB"/>
    <property type="match status" value="1"/>
</dbReference>
<evidence type="ECO:0000259" key="2">
    <source>
        <dbReference type="PROSITE" id="PS51886"/>
    </source>
</evidence>
<accession>A0A015MMR2</accession>
<dbReference type="PANTHER" id="PTHR46306">
    <property type="entry name" value="BTB/POZ DOMAIN-CONTAINING PROTEIN 9"/>
    <property type="match status" value="1"/>
</dbReference>
<feature type="domain" description="TLDc" evidence="2">
    <location>
        <begin position="299"/>
        <end position="477"/>
    </location>
</feature>
<dbReference type="AlphaFoldDB" id="A0A015MMR2"/>
<dbReference type="Proteomes" id="UP000022910">
    <property type="component" value="Unassembled WGS sequence"/>
</dbReference>
<dbReference type="PANTHER" id="PTHR46306:SF1">
    <property type="entry name" value="BTB_POZ DOMAIN-CONTAINING PROTEIN 9"/>
    <property type="match status" value="1"/>
</dbReference>
<dbReference type="InterPro" id="IPR006571">
    <property type="entry name" value="TLDc_dom"/>
</dbReference>